<dbReference type="Pfam" id="PF09783">
    <property type="entry name" value="Vac_ImportDeg"/>
    <property type="match status" value="1"/>
</dbReference>
<dbReference type="eggNOG" id="KOG4635">
    <property type="taxonomic scope" value="Eukaryota"/>
</dbReference>
<dbReference type="SMART" id="SM00220">
    <property type="entry name" value="S_TKc"/>
    <property type="match status" value="1"/>
</dbReference>
<dbReference type="Pfam" id="PF00069">
    <property type="entry name" value="Pkinase"/>
    <property type="match status" value="1"/>
</dbReference>
<dbReference type="FunFam" id="3.30.200.20:FF:000112">
    <property type="entry name" value="Lectin-domain containing receptor kinase A4.3"/>
    <property type="match status" value="1"/>
</dbReference>
<dbReference type="InterPro" id="IPR017441">
    <property type="entry name" value="Protein_kinase_ATP_BS"/>
</dbReference>
<dbReference type="InterPro" id="IPR008271">
    <property type="entry name" value="Ser/Thr_kinase_AS"/>
</dbReference>
<dbReference type="CDD" id="cd14066">
    <property type="entry name" value="STKc_IRAK"/>
    <property type="match status" value="1"/>
</dbReference>
<keyword evidence="15 21" id="KW-0472">Membrane</keyword>
<evidence type="ECO:0000256" key="14">
    <source>
        <dbReference type="ARBA" id="ARBA00022989"/>
    </source>
</evidence>
<evidence type="ECO:0000256" key="3">
    <source>
        <dbReference type="ARBA" id="ARBA00008536"/>
    </source>
</evidence>
<evidence type="ECO:0000256" key="5">
    <source>
        <dbReference type="ARBA" id="ARBA00012513"/>
    </source>
</evidence>
<feature type="binding site" evidence="20">
    <location>
        <position position="378"/>
    </location>
    <ligand>
        <name>ATP</name>
        <dbReference type="ChEBI" id="CHEBI:30616"/>
    </ligand>
</feature>
<comment type="subcellular location">
    <subcellularLocation>
        <location evidence="1">Membrane</location>
        <topology evidence="1">Single-pass type I membrane protein</topology>
    </subcellularLocation>
</comment>
<dbReference type="Pfam" id="PF00139">
    <property type="entry name" value="Lectin_legB"/>
    <property type="match status" value="1"/>
</dbReference>
<keyword evidence="16 24" id="KW-0675">Receptor</keyword>
<evidence type="ECO:0000256" key="20">
    <source>
        <dbReference type="PROSITE-ProRule" id="PRU10141"/>
    </source>
</evidence>
<keyword evidence="8 21" id="KW-0812">Transmembrane</keyword>
<keyword evidence="10 24" id="KW-0430">Lectin</keyword>
<dbReference type="GO" id="GO:0030246">
    <property type="term" value="F:carbohydrate binding"/>
    <property type="evidence" value="ECO:0007669"/>
    <property type="project" value="UniProtKB-KW"/>
</dbReference>
<keyword evidence="7" id="KW-0808">Transferase</keyword>
<dbReference type="GO" id="GO:0004674">
    <property type="term" value="F:protein serine/threonine kinase activity"/>
    <property type="evidence" value="ECO:0007669"/>
    <property type="project" value="UniProtKB-KW"/>
</dbReference>
<dbReference type="InterPro" id="IPR050528">
    <property type="entry name" value="L-type_Lectin-RKs"/>
</dbReference>
<evidence type="ECO:0000256" key="21">
    <source>
        <dbReference type="SAM" id="Phobius"/>
    </source>
</evidence>
<dbReference type="EMBL" id="KE345769">
    <property type="protein sequence ID" value="EXC14812.1"/>
    <property type="molecule type" value="Genomic_DNA"/>
</dbReference>
<evidence type="ECO:0000256" key="8">
    <source>
        <dbReference type="ARBA" id="ARBA00022692"/>
    </source>
</evidence>
<sequence length="1077" mass="118136">MFSKLLIPLLLLQISTPSSSKDLNFTFNGFKPADLALDGIAEVTATGLLRLTNDTKQQKGHAFFANPVTFKSSPAGAVSSFSTTFVFAIRSEYATLSGHGFAFVISPTRGLPGALSGHYLGLFNGSNNGNATNHVFAVEFDTIESSAVEDIDDINDNHVGIDINGLKSEKSTPAGYYNDKNGELKNLTLISGQPMKVWIDYDGSKKQINVSLSPTNVENKPQKPLLSLTKDLSSVIEEIMYVGFSSSTGSVPTSHYILGWSFKLNGQVEDLDISELPKLPRIKPKPKSKLLTIGLPAICLSFIGVGILGVVYFIKRKRKFAELVEDWELQYGPQRYKYKHLYIATKGFKEKELLGSGGFGTVYKGVLPTTKTEIAVKKVSHESRQGMREFVAEIASMGRLRHRNLVPLLGYCRRKGELLLVYDYMPNGSLDKYLYDQPKTTLNWSQRFRVIKGVAAGLFYLHEEWEQVVVHRDVKASNVLLDGELNGRLGDFGLARLYDHGTDPQTTHIVGTVGYLAPEHTRTGKATTSTDVFAFGAFLLEVASGRRPIEGRSSADDMILVDYVFSCWSRGCIMEAKDPNLGTDFVEDEVELVMKLGLLCSHSEPVVRPSMRQVVQYLERDIAMSGLSTLGLCAGGLTFAKGEGFTDFATPYPSSMNTAFSHASSSVAESLLSGGRDVKASKVLLNRELNGRLGDFGLARLYDHGTNPQTSHIIGTVGYLAPEHTRTGRATTSTDVFAFGAFLLEVASGRRPIEGRSSAEDMILVDYVFSCWSRGSITEAKDPNLGTDFVEVEVELVMKLGLLCTHSEPAVRPSMGQVVQYLERHVAMPNLSTLGLCVGGLTFAKGEGFTDFATPYPSSMNTAFSHASSSVAESLLSEGANSEHTSPQACTLLSVGQTFSGTQNVSGLQKDEAWRVNVCIQGCDLEHGYLCGTMEALNVPMADTPVVTFWEGEIVDTKNYTFFTGKWEATPEDDIRHWTKFTSFSPLTSQVEADGGKSLDLSNYPYIFMRWKEQYFVNVGTDCGLTIAGFYYVCFSCSDGSINGFYYDPNSSPFQKLELKSTNEGRSGFSFSSYELR</sequence>
<keyword evidence="6" id="KW-0723">Serine/threonine-protein kinase</keyword>
<dbReference type="PROSITE" id="PS00108">
    <property type="entry name" value="PROTEIN_KINASE_ST"/>
    <property type="match status" value="1"/>
</dbReference>
<dbReference type="InterPro" id="IPR013320">
    <property type="entry name" value="ConA-like_dom_sf"/>
</dbReference>
<keyword evidence="14 21" id="KW-1133">Transmembrane helix</keyword>
<evidence type="ECO:0000256" key="7">
    <source>
        <dbReference type="ARBA" id="ARBA00022679"/>
    </source>
</evidence>
<dbReference type="SUPFAM" id="SSF56112">
    <property type="entry name" value="Protein kinase-like (PK-like)"/>
    <property type="match status" value="2"/>
</dbReference>
<dbReference type="InterPro" id="IPR011009">
    <property type="entry name" value="Kinase-like_dom_sf"/>
</dbReference>
<evidence type="ECO:0000256" key="1">
    <source>
        <dbReference type="ARBA" id="ARBA00004479"/>
    </source>
</evidence>
<dbReference type="FunFam" id="1.10.510.10:FF:000108">
    <property type="entry name" value="L-type lectin-domain containing receptor kinase S.4"/>
    <property type="match status" value="2"/>
</dbReference>
<evidence type="ECO:0000313" key="24">
    <source>
        <dbReference type="EMBL" id="EXC14812.1"/>
    </source>
</evidence>
<dbReference type="GO" id="GO:0005524">
    <property type="term" value="F:ATP binding"/>
    <property type="evidence" value="ECO:0007669"/>
    <property type="project" value="UniProtKB-UniRule"/>
</dbReference>
<keyword evidence="11 20" id="KW-0547">Nucleotide-binding</keyword>
<comment type="catalytic activity">
    <reaction evidence="19">
        <text>L-seryl-[protein] + ATP = O-phospho-L-seryl-[protein] + ADP + H(+)</text>
        <dbReference type="Rhea" id="RHEA:17989"/>
        <dbReference type="Rhea" id="RHEA-COMP:9863"/>
        <dbReference type="Rhea" id="RHEA-COMP:11604"/>
        <dbReference type="ChEBI" id="CHEBI:15378"/>
        <dbReference type="ChEBI" id="CHEBI:29999"/>
        <dbReference type="ChEBI" id="CHEBI:30616"/>
        <dbReference type="ChEBI" id="CHEBI:83421"/>
        <dbReference type="ChEBI" id="CHEBI:456216"/>
        <dbReference type="EC" id="2.7.11.1"/>
    </reaction>
</comment>
<proteinExistence type="inferred from homology"/>
<reference evidence="25" key="1">
    <citation type="submission" date="2013-01" db="EMBL/GenBank/DDBJ databases">
        <title>Draft Genome Sequence of a Mulberry Tree, Morus notabilis C.K. Schneid.</title>
        <authorList>
            <person name="He N."/>
            <person name="Zhao S."/>
        </authorList>
    </citation>
    <scope>NUCLEOTIDE SEQUENCE</scope>
</reference>
<comment type="similarity">
    <text evidence="2">Belongs to the leguminous lectin family.</text>
</comment>
<feature type="chain" id="PRO_5004930157" description="non-specific serine/threonine protein kinase" evidence="22">
    <location>
        <begin position="21"/>
        <end position="1077"/>
    </location>
</feature>
<keyword evidence="17" id="KW-0325">Glycoprotein</keyword>
<dbReference type="CDD" id="cd06899">
    <property type="entry name" value="lectin_legume_LecRK_Arcelin_ConA"/>
    <property type="match status" value="1"/>
</dbReference>
<feature type="signal peptide" evidence="22">
    <location>
        <begin position="1"/>
        <end position="20"/>
    </location>
</feature>
<evidence type="ECO:0000256" key="10">
    <source>
        <dbReference type="ARBA" id="ARBA00022734"/>
    </source>
</evidence>
<evidence type="ECO:0000256" key="13">
    <source>
        <dbReference type="ARBA" id="ARBA00022840"/>
    </source>
</evidence>
<evidence type="ECO:0000256" key="15">
    <source>
        <dbReference type="ARBA" id="ARBA00023136"/>
    </source>
</evidence>
<organism evidence="24 25">
    <name type="scientific">Morus notabilis</name>
    <dbReference type="NCBI Taxonomy" id="981085"/>
    <lineage>
        <taxon>Eukaryota</taxon>
        <taxon>Viridiplantae</taxon>
        <taxon>Streptophyta</taxon>
        <taxon>Embryophyta</taxon>
        <taxon>Tracheophyta</taxon>
        <taxon>Spermatophyta</taxon>
        <taxon>Magnoliopsida</taxon>
        <taxon>eudicotyledons</taxon>
        <taxon>Gunneridae</taxon>
        <taxon>Pentapetalae</taxon>
        <taxon>rosids</taxon>
        <taxon>fabids</taxon>
        <taxon>Rosales</taxon>
        <taxon>Moraceae</taxon>
        <taxon>Moreae</taxon>
        <taxon>Morus</taxon>
    </lineage>
</organism>
<dbReference type="FunFam" id="2.60.120.200:FF:000051">
    <property type="entry name" value="L-type lectin-domain containing receptor kinase V.9"/>
    <property type="match status" value="1"/>
</dbReference>
<dbReference type="PROSITE" id="PS50011">
    <property type="entry name" value="PROTEIN_KINASE_DOM"/>
    <property type="match status" value="1"/>
</dbReference>
<keyword evidence="13 20" id="KW-0067">ATP-binding</keyword>
<dbReference type="Gene3D" id="2.60.120.200">
    <property type="match status" value="1"/>
</dbReference>
<evidence type="ECO:0000256" key="9">
    <source>
        <dbReference type="ARBA" id="ARBA00022729"/>
    </source>
</evidence>
<evidence type="ECO:0000256" key="19">
    <source>
        <dbReference type="ARBA" id="ARBA00048679"/>
    </source>
</evidence>
<evidence type="ECO:0000256" key="22">
    <source>
        <dbReference type="SAM" id="SignalP"/>
    </source>
</evidence>
<comment type="similarity">
    <text evidence="3">In the N-terminal section; belongs to the leguminous lectin family.</text>
</comment>
<evidence type="ECO:0000256" key="17">
    <source>
        <dbReference type="ARBA" id="ARBA00023180"/>
    </source>
</evidence>
<evidence type="ECO:0000256" key="2">
    <source>
        <dbReference type="ARBA" id="ARBA00007606"/>
    </source>
</evidence>
<protein>
    <recommendedName>
        <fullName evidence="5">non-specific serine/threonine protein kinase</fullName>
        <ecNumber evidence="5">2.7.11.1</ecNumber>
    </recommendedName>
</protein>
<keyword evidence="12 24" id="KW-0418">Kinase</keyword>
<dbReference type="AlphaFoldDB" id="W9S786"/>
<dbReference type="STRING" id="981085.W9S786"/>
<dbReference type="GO" id="GO:0016020">
    <property type="term" value="C:membrane"/>
    <property type="evidence" value="ECO:0007669"/>
    <property type="project" value="UniProtKB-SubCell"/>
</dbReference>
<keyword evidence="25" id="KW-1185">Reference proteome</keyword>
<keyword evidence="9 22" id="KW-0732">Signal</keyword>
<evidence type="ECO:0000256" key="18">
    <source>
        <dbReference type="ARBA" id="ARBA00047899"/>
    </source>
</evidence>
<dbReference type="InterPro" id="IPR000719">
    <property type="entry name" value="Prot_kinase_dom"/>
</dbReference>
<evidence type="ECO:0000259" key="23">
    <source>
        <dbReference type="PROSITE" id="PS50011"/>
    </source>
</evidence>
<evidence type="ECO:0000256" key="6">
    <source>
        <dbReference type="ARBA" id="ARBA00022527"/>
    </source>
</evidence>
<dbReference type="InterPro" id="IPR001245">
    <property type="entry name" value="Ser-Thr/Tyr_kinase_cat_dom"/>
</dbReference>
<evidence type="ECO:0000256" key="4">
    <source>
        <dbReference type="ARBA" id="ARBA00010217"/>
    </source>
</evidence>
<dbReference type="PANTHER" id="PTHR27007">
    <property type="match status" value="1"/>
</dbReference>
<evidence type="ECO:0000256" key="16">
    <source>
        <dbReference type="ARBA" id="ARBA00023170"/>
    </source>
</evidence>
<dbReference type="Gene3D" id="1.10.510.10">
    <property type="entry name" value="Transferase(Phosphotransferase) domain 1"/>
    <property type="match status" value="2"/>
</dbReference>
<dbReference type="Pfam" id="PF07714">
    <property type="entry name" value="PK_Tyr_Ser-Thr"/>
    <property type="match status" value="1"/>
</dbReference>
<dbReference type="SUPFAM" id="SSF49899">
    <property type="entry name" value="Concanavalin A-like lectins/glucanases"/>
    <property type="match status" value="1"/>
</dbReference>
<feature type="domain" description="Protein kinase" evidence="23">
    <location>
        <begin position="348"/>
        <end position="624"/>
    </location>
</feature>
<name>W9S786_9ROSA</name>
<dbReference type="EC" id="2.7.11.1" evidence="5"/>
<comment type="similarity">
    <text evidence="4">In the C-terminal section; belongs to the protein kinase superfamily. Ser/Thr protein kinase family.</text>
</comment>
<dbReference type="Proteomes" id="UP000030645">
    <property type="component" value="Unassembled WGS sequence"/>
</dbReference>
<feature type="transmembrane region" description="Helical" evidence="21">
    <location>
        <begin position="290"/>
        <end position="314"/>
    </location>
</feature>
<evidence type="ECO:0000256" key="11">
    <source>
        <dbReference type="ARBA" id="ARBA00022741"/>
    </source>
</evidence>
<dbReference type="InterPro" id="IPR018618">
    <property type="entry name" value="GID4/10-like"/>
</dbReference>
<dbReference type="InterPro" id="IPR001220">
    <property type="entry name" value="Legume_lectin_dom"/>
</dbReference>
<accession>W9S786</accession>
<dbReference type="Gene3D" id="3.30.200.20">
    <property type="entry name" value="Phosphorylase Kinase, domain 1"/>
    <property type="match status" value="1"/>
</dbReference>
<evidence type="ECO:0000256" key="12">
    <source>
        <dbReference type="ARBA" id="ARBA00022777"/>
    </source>
</evidence>
<gene>
    <name evidence="24" type="ORF">L484_009468</name>
</gene>
<evidence type="ECO:0000313" key="25">
    <source>
        <dbReference type="Proteomes" id="UP000030645"/>
    </source>
</evidence>
<dbReference type="PROSITE" id="PS00107">
    <property type="entry name" value="PROTEIN_KINASE_ATP"/>
    <property type="match status" value="1"/>
</dbReference>
<comment type="catalytic activity">
    <reaction evidence="18">
        <text>L-threonyl-[protein] + ATP = O-phospho-L-threonyl-[protein] + ADP + H(+)</text>
        <dbReference type="Rhea" id="RHEA:46608"/>
        <dbReference type="Rhea" id="RHEA-COMP:11060"/>
        <dbReference type="Rhea" id="RHEA-COMP:11605"/>
        <dbReference type="ChEBI" id="CHEBI:15378"/>
        <dbReference type="ChEBI" id="CHEBI:30013"/>
        <dbReference type="ChEBI" id="CHEBI:30616"/>
        <dbReference type="ChEBI" id="CHEBI:61977"/>
        <dbReference type="ChEBI" id="CHEBI:456216"/>
        <dbReference type="EC" id="2.7.11.1"/>
    </reaction>
</comment>